<feature type="transmembrane region" description="Helical" evidence="1">
    <location>
        <begin position="337"/>
        <end position="358"/>
    </location>
</feature>
<feature type="transmembrane region" description="Helical" evidence="1">
    <location>
        <begin position="258"/>
        <end position="275"/>
    </location>
</feature>
<feature type="transmembrane region" description="Helical" evidence="1">
    <location>
        <begin position="216"/>
        <end position="238"/>
    </location>
</feature>
<evidence type="ECO:0000256" key="1">
    <source>
        <dbReference type="SAM" id="Phobius"/>
    </source>
</evidence>
<keyword evidence="1" id="KW-0472">Membrane</keyword>
<protein>
    <submittedName>
        <fullName evidence="2">Uncharacterized protein</fullName>
    </submittedName>
</protein>
<keyword evidence="1" id="KW-1133">Transmembrane helix</keyword>
<evidence type="ECO:0000313" key="2">
    <source>
        <dbReference type="EMBL" id="KAH7375859.1"/>
    </source>
</evidence>
<keyword evidence="3" id="KW-1185">Reference proteome</keyword>
<feature type="transmembrane region" description="Helical" evidence="1">
    <location>
        <begin position="287"/>
        <end position="308"/>
    </location>
</feature>
<dbReference type="AlphaFoldDB" id="A0A8K0X8Z4"/>
<dbReference type="Proteomes" id="UP000813385">
    <property type="component" value="Unassembled WGS sequence"/>
</dbReference>
<gene>
    <name evidence="2" type="ORF">B0T11DRAFT_323827</name>
</gene>
<dbReference type="EMBL" id="JAGPXD010000001">
    <property type="protein sequence ID" value="KAH7375859.1"/>
    <property type="molecule type" value="Genomic_DNA"/>
</dbReference>
<name>A0A8K0X8Z4_9PEZI</name>
<organism evidence="2 3">
    <name type="scientific">Plectosphaerella cucumerina</name>
    <dbReference type="NCBI Taxonomy" id="40658"/>
    <lineage>
        <taxon>Eukaryota</taxon>
        <taxon>Fungi</taxon>
        <taxon>Dikarya</taxon>
        <taxon>Ascomycota</taxon>
        <taxon>Pezizomycotina</taxon>
        <taxon>Sordariomycetes</taxon>
        <taxon>Hypocreomycetidae</taxon>
        <taxon>Glomerellales</taxon>
        <taxon>Plectosphaerellaceae</taxon>
        <taxon>Plectosphaerella</taxon>
    </lineage>
</organism>
<accession>A0A8K0X8Z4</accession>
<reference evidence="2" key="1">
    <citation type="journal article" date="2021" name="Nat. Commun.">
        <title>Genetic determinants of endophytism in the Arabidopsis root mycobiome.</title>
        <authorList>
            <person name="Mesny F."/>
            <person name="Miyauchi S."/>
            <person name="Thiergart T."/>
            <person name="Pickel B."/>
            <person name="Atanasova L."/>
            <person name="Karlsson M."/>
            <person name="Huettel B."/>
            <person name="Barry K.W."/>
            <person name="Haridas S."/>
            <person name="Chen C."/>
            <person name="Bauer D."/>
            <person name="Andreopoulos W."/>
            <person name="Pangilinan J."/>
            <person name="LaButti K."/>
            <person name="Riley R."/>
            <person name="Lipzen A."/>
            <person name="Clum A."/>
            <person name="Drula E."/>
            <person name="Henrissat B."/>
            <person name="Kohler A."/>
            <person name="Grigoriev I.V."/>
            <person name="Martin F.M."/>
            <person name="Hacquard S."/>
        </authorList>
    </citation>
    <scope>NUCLEOTIDE SEQUENCE</scope>
    <source>
        <strain evidence="2">MPI-CAGE-AT-0016</strain>
    </source>
</reference>
<proteinExistence type="predicted"/>
<evidence type="ECO:0000313" key="3">
    <source>
        <dbReference type="Proteomes" id="UP000813385"/>
    </source>
</evidence>
<keyword evidence="1" id="KW-0812">Transmembrane</keyword>
<comment type="caution">
    <text evidence="2">The sequence shown here is derived from an EMBL/GenBank/DDBJ whole genome shotgun (WGS) entry which is preliminary data.</text>
</comment>
<sequence>MQRCKDMAARRRSPNLAVAPMDAEDNVPAWQRCPLTLEEYDALLTGNIMRNTAERQVLWSVIDAQLKNGHPRSTRYLMMAVDATNIQALDALLDRGWSINGTWRNYFHMPLQRTTRRWNANYRSGKKPHHRHLLALTELHGIEGPPELAGPALQTHSDIYHEYHRSRESYAYALYDTKMSAAATLLSERGARVSPFAGVFVDISRFKGYTTRGDTIIAWFLILHTLAYVAILPLAIVYGTDRYGTWEGMTRGQKFGFVYLWALLSYLMPHWGLFGEADGFTSTGGQVLWLLLCLATFIFNHVGLPYLVIAHRWRPFQSCEYFVDNGALGKTCTNLSFLLPMAVGGVEAIGGVVAFVVLDW</sequence>